<keyword evidence="3" id="KW-0547">Nucleotide-binding</keyword>
<evidence type="ECO:0000313" key="8">
    <source>
        <dbReference type="EMBL" id="RUO54294.1"/>
    </source>
</evidence>
<comment type="similarity">
    <text evidence="1">Belongs to the ATP-dependent AMP-binding enzyme family.</text>
</comment>
<evidence type="ECO:0000256" key="3">
    <source>
        <dbReference type="ARBA" id="ARBA00022741"/>
    </source>
</evidence>
<comment type="caution">
    <text evidence="8">The sequence shown here is derived from an EMBL/GenBank/DDBJ whole genome shotgun (WGS) entry which is preliminary data.</text>
</comment>
<accession>A0A432Y029</accession>
<protein>
    <submittedName>
        <fullName evidence="8">Acetoacetate--CoA ligase</fullName>
    </submittedName>
</protein>
<dbReference type="InterPro" id="IPR032387">
    <property type="entry name" value="ACAS_N"/>
</dbReference>
<sequence>MTTKMMWQPSADTIAEARMTDFMQRINLDFGLALANYHDLHAWSVDHSAEFWRYLWNYLEVMGDPGTTTVTGQEKMPGATWFPQAQLNFAENLLRYNDDRTAIVFRGEDGSREAISYQELHRQVAAVAYQFKQHGIKKGDRVAAMMPNCIETIVAMLATTSLGAIWSSCSPDFGVQGVLDRFGQIEPKVFLTVDGYFYNGKRLDISDKTQAIRAELSSVELFVMVKFANVDQAQPQDNQWWHDWIAEDAPSAPLEFVTTGFNDPLYIMFSSGTTGVPKCIVHGAGGTLLQHMKEHALHTDLGRDDVFFYFTTCGWMMWNWLVSGLAQGSTLVLFDGSPFYPQPSILWDIAEQEGISVFGTSAKYLSALEKADCKPAQSHDLRALRSILTTGSVLAPESFDYVYRDIKTDLCLSSISGGTDIVSCFALGCPVLPVYRGELQCRGLGLDVQVYNDQGECVKGEKGELVCRNSFPCMPIGFWNDDDGQRYFNAYFARFDNTWAHGDYAELTEHDGVIIYGRSDAVLNPGGVRIGTAEIYRQVEKIDAVLESIAVGQSWQDDERVVLFVRLREGVTLDDELQQQIRQTIRANATPRHVPAIIAQVNDIPRTISGKIVELAVRQVIHGETVKNTDALANPEALEQFANRKELN</sequence>
<dbReference type="NCBIfam" id="NF002937">
    <property type="entry name" value="PRK03584.1"/>
    <property type="match status" value="1"/>
</dbReference>
<dbReference type="PANTHER" id="PTHR42921">
    <property type="entry name" value="ACETOACETYL-COA SYNTHETASE"/>
    <property type="match status" value="1"/>
</dbReference>
<dbReference type="InterPro" id="IPR000873">
    <property type="entry name" value="AMP-dep_synth/lig_dom"/>
</dbReference>
<evidence type="ECO:0000259" key="6">
    <source>
        <dbReference type="Pfam" id="PF13193"/>
    </source>
</evidence>
<dbReference type="Pfam" id="PF16177">
    <property type="entry name" value="ACAS_N"/>
    <property type="match status" value="1"/>
</dbReference>
<dbReference type="GO" id="GO:0005524">
    <property type="term" value="F:ATP binding"/>
    <property type="evidence" value="ECO:0007669"/>
    <property type="project" value="UniProtKB-KW"/>
</dbReference>
<dbReference type="Pfam" id="PF13193">
    <property type="entry name" value="AMP-binding_C"/>
    <property type="match status" value="1"/>
</dbReference>
<dbReference type="PANTHER" id="PTHR42921:SF1">
    <property type="entry name" value="ACETOACETYL-COA SYNTHETASE"/>
    <property type="match status" value="1"/>
</dbReference>
<dbReference type="SUPFAM" id="SSF56801">
    <property type="entry name" value="Acetyl-CoA synthetase-like"/>
    <property type="match status" value="1"/>
</dbReference>
<dbReference type="EMBL" id="PIPW01000001">
    <property type="protein sequence ID" value="RUO54294.1"/>
    <property type="molecule type" value="Genomic_DNA"/>
</dbReference>
<dbReference type="Gene3D" id="3.40.50.12780">
    <property type="entry name" value="N-terminal domain of ligase-like"/>
    <property type="match status" value="1"/>
</dbReference>
<dbReference type="GO" id="GO:0030729">
    <property type="term" value="F:acetoacetate-CoA ligase activity"/>
    <property type="evidence" value="ECO:0007669"/>
    <property type="project" value="InterPro"/>
</dbReference>
<dbReference type="GO" id="GO:0006629">
    <property type="term" value="P:lipid metabolic process"/>
    <property type="evidence" value="ECO:0007669"/>
    <property type="project" value="InterPro"/>
</dbReference>
<dbReference type="Gene3D" id="3.30.300.30">
    <property type="match status" value="1"/>
</dbReference>
<dbReference type="NCBIfam" id="TIGR01217">
    <property type="entry name" value="ac_ac_CoA_syn"/>
    <property type="match status" value="1"/>
</dbReference>
<feature type="domain" description="AMP-binding enzyme C-terminal" evidence="6">
    <location>
        <begin position="542"/>
        <end position="611"/>
    </location>
</feature>
<dbReference type="InterPro" id="IPR020845">
    <property type="entry name" value="AMP-binding_CS"/>
</dbReference>
<name>A0A432Y029_9GAMM</name>
<evidence type="ECO:0000256" key="1">
    <source>
        <dbReference type="ARBA" id="ARBA00006432"/>
    </source>
</evidence>
<dbReference type="InterPro" id="IPR042099">
    <property type="entry name" value="ANL_N_sf"/>
</dbReference>
<dbReference type="InterPro" id="IPR045851">
    <property type="entry name" value="AMP-bd_C_sf"/>
</dbReference>
<keyword evidence="4" id="KW-0067">ATP-binding</keyword>
<dbReference type="CDD" id="cd05943">
    <property type="entry name" value="AACS"/>
    <property type="match status" value="1"/>
</dbReference>
<gene>
    <name evidence="8" type="ORF">CWI69_02430</name>
</gene>
<dbReference type="Proteomes" id="UP000287198">
    <property type="component" value="Unassembled WGS sequence"/>
</dbReference>
<dbReference type="InterPro" id="IPR005914">
    <property type="entry name" value="Acac_CoA_synth"/>
</dbReference>
<evidence type="ECO:0000313" key="9">
    <source>
        <dbReference type="Proteomes" id="UP000287198"/>
    </source>
</evidence>
<proteinExistence type="inferred from homology"/>
<keyword evidence="2 8" id="KW-0436">Ligase</keyword>
<dbReference type="InterPro" id="IPR025110">
    <property type="entry name" value="AMP-bd_C"/>
</dbReference>
<dbReference type="PROSITE" id="PS00455">
    <property type="entry name" value="AMP_BINDING"/>
    <property type="match status" value="1"/>
</dbReference>
<feature type="domain" description="AMP-dependent synthetase/ligase" evidence="5">
    <location>
        <begin position="94"/>
        <end position="469"/>
    </location>
</feature>
<dbReference type="Pfam" id="PF00501">
    <property type="entry name" value="AMP-binding"/>
    <property type="match status" value="1"/>
</dbReference>
<evidence type="ECO:0000259" key="7">
    <source>
        <dbReference type="Pfam" id="PF16177"/>
    </source>
</evidence>
<keyword evidence="9" id="KW-1185">Reference proteome</keyword>
<dbReference type="AlphaFoldDB" id="A0A432Y029"/>
<reference evidence="9" key="1">
    <citation type="journal article" date="2018" name="Front. Microbiol.">
        <title>Genome-Based Analysis Reveals the Taxonomy and Diversity of the Family Idiomarinaceae.</title>
        <authorList>
            <person name="Liu Y."/>
            <person name="Lai Q."/>
            <person name="Shao Z."/>
        </authorList>
    </citation>
    <scope>NUCLEOTIDE SEQUENCE [LARGE SCALE GENOMIC DNA]</scope>
    <source>
        <strain evidence="9">BH195</strain>
    </source>
</reference>
<evidence type="ECO:0000256" key="2">
    <source>
        <dbReference type="ARBA" id="ARBA00022598"/>
    </source>
</evidence>
<feature type="domain" description="Acetyl-coenzyme A synthetase N-terminal" evidence="7">
    <location>
        <begin position="37"/>
        <end position="92"/>
    </location>
</feature>
<dbReference type="OrthoDB" id="9803968at2"/>
<dbReference type="RefSeq" id="WP_126761552.1">
    <property type="nucleotide sequence ID" value="NZ_JBHLTZ010000004.1"/>
</dbReference>
<evidence type="ECO:0000259" key="5">
    <source>
        <dbReference type="Pfam" id="PF00501"/>
    </source>
</evidence>
<organism evidence="8 9">
    <name type="scientific">Pseudidiomarina halophila</name>
    <dbReference type="NCBI Taxonomy" id="1449799"/>
    <lineage>
        <taxon>Bacteria</taxon>
        <taxon>Pseudomonadati</taxon>
        <taxon>Pseudomonadota</taxon>
        <taxon>Gammaproteobacteria</taxon>
        <taxon>Alteromonadales</taxon>
        <taxon>Idiomarinaceae</taxon>
        <taxon>Pseudidiomarina</taxon>
    </lineage>
</organism>
<evidence type="ECO:0000256" key="4">
    <source>
        <dbReference type="ARBA" id="ARBA00022840"/>
    </source>
</evidence>